<dbReference type="KEGG" id="tpal:117639028"/>
<evidence type="ECO:0000256" key="6">
    <source>
        <dbReference type="ARBA" id="ARBA00023170"/>
    </source>
</evidence>
<gene>
    <name evidence="10" type="primary">LOC117639028</name>
</gene>
<keyword evidence="7" id="KW-0325">Glycoprotein</keyword>
<protein>
    <submittedName>
        <fullName evidence="10">Uncharacterized protein LOC117639028</fullName>
    </submittedName>
</protein>
<organism evidence="10">
    <name type="scientific">Thrips palmi</name>
    <name type="common">Melon thrips</name>
    <dbReference type="NCBI Taxonomy" id="161013"/>
    <lineage>
        <taxon>Eukaryota</taxon>
        <taxon>Metazoa</taxon>
        <taxon>Ecdysozoa</taxon>
        <taxon>Arthropoda</taxon>
        <taxon>Hexapoda</taxon>
        <taxon>Insecta</taxon>
        <taxon>Pterygota</taxon>
        <taxon>Neoptera</taxon>
        <taxon>Paraneoptera</taxon>
        <taxon>Thysanoptera</taxon>
        <taxon>Terebrantia</taxon>
        <taxon>Thripoidea</taxon>
        <taxon>Thripidae</taxon>
        <taxon>Thrips</taxon>
    </lineage>
</organism>
<keyword evidence="4 8" id="KW-1133">Transmembrane helix</keyword>
<evidence type="ECO:0000313" key="10">
    <source>
        <dbReference type="RefSeq" id="XP_034230261.1"/>
    </source>
</evidence>
<dbReference type="GO" id="GO:0005886">
    <property type="term" value="C:plasma membrane"/>
    <property type="evidence" value="ECO:0007669"/>
    <property type="project" value="UniProtKB-SubCell"/>
</dbReference>
<proteinExistence type="predicted"/>
<evidence type="ECO:0000256" key="2">
    <source>
        <dbReference type="ARBA" id="ARBA00022475"/>
    </source>
</evidence>
<evidence type="ECO:0000313" key="9">
    <source>
        <dbReference type="Proteomes" id="UP000515158"/>
    </source>
</evidence>
<dbReference type="InParanoid" id="A0A6P8Y2K7"/>
<keyword evidence="2" id="KW-1003">Cell membrane</keyword>
<reference evidence="10" key="1">
    <citation type="submission" date="2025-08" db="UniProtKB">
        <authorList>
            <consortium name="RefSeq"/>
        </authorList>
    </citation>
    <scope>IDENTIFICATION</scope>
    <source>
        <tissue evidence="10">Total insect</tissue>
    </source>
</reference>
<dbReference type="AlphaFoldDB" id="A0A6P8Y2K7"/>
<accession>A0A6P8Y2K7</accession>
<evidence type="ECO:0000256" key="7">
    <source>
        <dbReference type="ARBA" id="ARBA00023180"/>
    </source>
</evidence>
<keyword evidence="3 8" id="KW-0812">Transmembrane</keyword>
<feature type="transmembrane region" description="Helical" evidence="8">
    <location>
        <begin position="80"/>
        <end position="99"/>
    </location>
</feature>
<dbReference type="PANTHER" id="PTHR42643:SF24">
    <property type="entry name" value="IONOTROPIC RECEPTOR 60A"/>
    <property type="match status" value="1"/>
</dbReference>
<sequence length="312" mass="34998">MEDAVRCYVVPEHRVPRWKYPYAVLQPEVWVCLVLAMAALVMVLSLRTDQGVVADTMTVLGVLTEGSWASCLRKPRRCSALIVLWVVFAMHFNSGYRAVLSTANVGRLVTRGFSSFREVKESAARILTMSLGLQNEVEELLGSIEVCESLEKCSRILWMNQESSALVMTGRTMEFAGPKYFLDDRARRFLRPLRETVFTFYTGALLERDSPLLPAVNQAVAAIRGGALYKPWLTRVDAIAQRLVRKKKRRRPDGPPRLDLTRTMGPFTLLATGLAASTCVFVGELLWLRCAGRQGQVREIAGSPRYNLEPAE</sequence>
<dbReference type="InterPro" id="IPR052192">
    <property type="entry name" value="Insect_Ionotropic_Sensory_Rcpt"/>
</dbReference>
<keyword evidence="6" id="KW-0675">Receptor</keyword>
<feature type="transmembrane region" description="Helical" evidence="8">
    <location>
        <begin position="267"/>
        <end position="288"/>
    </location>
</feature>
<dbReference type="GeneID" id="117639028"/>
<dbReference type="Proteomes" id="UP000515158">
    <property type="component" value="Unplaced"/>
</dbReference>
<feature type="transmembrane region" description="Helical" evidence="8">
    <location>
        <begin position="28"/>
        <end position="46"/>
    </location>
</feature>
<keyword evidence="9" id="KW-1185">Reference proteome</keyword>
<dbReference type="RefSeq" id="XP_034230261.1">
    <property type="nucleotide sequence ID" value="XM_034374370.1"/>
</dbReference>
<evidence type="ECO:0000256" key="4">
    <source>
        <dbReference type="ARBA" id="ARBA00022989"/>
    </source>
</evidence>
<name>A0A6P8Y2K7_THRPL</name>
<evidence type="ECO:0000256" key="8">
    <source>
        <dbReference type="SAM" id="Phobius"/>
    </source>
</evidence>
<evidence type="ECO:0000256" key="1">
    <source>
        <dbReference type="ARBA" id="ARBA00004651"/>
    </source>
</evidence>
<comment type="subcellular location">
    <subcellularLocation>
        <location evidence="1">Cell membrane</location>
        <topology evidence="1">Multi-pass membrane protein</topology>
    </subcellularLocation>
</comment>
<keyword evidence="5 8" id="KW-0472">Membrane</keyword>
<dbReference type="OrthoDB" id="6375798at2759"/>
<evidence type="ECO:0000256" key="3">
    <source>
        <dbReference type="ARBA" id="ARBA00022692"/>
    </source>
</evidence>
<evidence type="ECO:0000256" key="5">
    <source>
        <dbReference type="ARBA" id="ARBA00023136"/>
    </source>
</evidence>
<dbReference type="PANTHER" id="PTHR42643">
    <property type="entry name" value="IONOTROPIC RECEPTOR 20A-RELATED"/>
    <property type="match status" value="1"/>
</dbReference>